<name>A0A8J2KJC2_9HEXA</name>
<dbReference type="EMBL" id="CAJVCH010272400">
    <property type="protein sequence ID" value="CAG7734595.1"/>
    <property type="molecule type" value="Genomic_DNA"/>
</dbReference>
<gene>
    <name evidence="1" type="ORF">AFUS01_LOCUS22977</name>
    <name evidence="2" type="ORF">AFUS01_LOCUS24726</name>
</gene>
<evidence type="ECO:0000313" key="3">
    <source>
        <dbReference type="Proteomes" id="UP000708208"/>
    </source>
</evidence>
<comment type="caution">
    <text evidence="2">The sequence shown here is derived from an EMBL/GenBank/DDBJ whole genome shotgun (WGS) entry which is preliminary data.</text>
</comment>
<accession>A0A8J2KJC2</accession>
<sequence>ATSSVNSFAHIWGTRPFDKSILP</sequence>
<dbReference type="EMBL" id="CAJVCH010311313">
    <property type="protein sequence ID" value="CAG7786144.1"/>
    <property type="molecule type" value="Genomic_DNA"/>
</dbReference>
<dbReference type="Proteomes" id="UP000708208">
    <property type="component" value="Unassembled WGS sequence"/>
</dbReference>
<evidence type="ECO:0000313" key="2">
    <source>
        <dbReference type="EMBL" id="CAG7786144.1"/>
    </source>
</evidence>
<reference evidence="2" key="1">
    <citation type="submission" date="2021-06" db="EMBL/GenBank/DDBJ databases">
        <authorList>
            <person name="Hodson N. C."/>
            <person name="Mongue J. A."/>
            <person name="Jaron S. K."/>
        </authorList>
    </citation>
    <scope>NUCLEOTIDE SEQUENCE</scope>
</reference>
<feature type="non-terminal residue" evidence="2">
    <location>
        <position position="1"/>
    </location>
</feature>
<dbReference type="AlphaFoldDB" id="A0A8J2KJC2"/>
<proteinExistence type="predicted"/>
<protein>
    <submittedName>
        <fullName evidence="2">Uncharacterized protein</fullName>
    </submittedName>
</protein>
<feature type="non-terminal residue" evidence="2">
    <location>
        <position position="23"/>
    </location>
</feature>
<keyword evidence="3" id="KW-1185">Reference proteome</keyword>
<organism evidence="2 3">
    <name type="scientific">Allacma fusca</name>
    <dbReference type="NCBI Taxonomy" id="39272"/>
    <lineage>
        <taxon>Eukaryota</taxon>
        <taxon>Metazoa</taxon>
        <taxon>Ecdysozoa</taxon>
        <taxon>Arthropoda</taxon>
        <taxon>Hexapoda</taxon>
        <taxon>Collembola</taxon>
        <taxon>Symphypleona</taxon>
        <taxon>Sminthuridae</taxon>
        <taxon>Allacma</taxon>
    </lineage>
</organism>
<evidence type="ECO:0000313" key="1">
    <source>
        <dbReference type="EMBL" id="CAG7734595.1"/>
    </source>
</evidence>